<reference evidence="1 2" key="1">
    <citation type="submission" date="2016-11" db="EMBL/GenBank/DDBJ databases">
        <authorList>
            <person name="Jaros S."/>
            <person name="Januszkiewicz K."/>
            <person name="Wedrychowicz H."/>
        </authorList>
    </citation>
    <scope>NUCLEOTIDE SEQUENCE [LARGE SCALE GENOMIC DNA]</scope>
    <source>
        <strain evidence="1 2">DSM 22330</strain>
    </source>
</reference>
<accession>A0A1K2HI42</accession>
<name>A0A1K2HI42_9LACT</name>
<gene>
    <name evidence="1" type="ORF">SAMN02746068_01940</name>
</gene>
<evidence type="ECO:0000313" key="1">
    <source>
        <dbReference type="EMBL" id="SFZ76373.1"/>
    </source>
</evidence>
<dbReference type="RefSeq" id="WP_031367052.1">
    <property type="nucleotide sequence ID" value="NZ_FPKS01000015.1"/>
</dbReference>
<organism evidence="1 2">
    <name type="scientific">Pseudolactococcus chungangensis CAU 28 = DSM 22330</name>
    <dbReference type="NCBI Taxonomy" id="1122154"/>
    <lineage>
        <taxon>Bacteria</taxon>
        <taxon>Bacillati</taxon>
        <taxon>Bacillota</taxon>
        <taxon>Bacilli</taxon>
        <taxon>Lactobacillales</taxon>
        <taxon>Streptococcaceae</taxon>
        <taxon>Pseudolactococcus</taxon>
    </lineage>
</organism>
<protein>
    <submittedName>
        <fullName evidence="1">Uncharacterized protein</fullName>
    </submittedName>
</protein>
<dbReference type="EMBL" id="FPKS01000015">
    <property type="protein sequence ID" value="SFZ76373.1"/>
    <property type="molecule type" value="Genomic_DNA"/>
</dbReference>
<evidence type="ECO:0000313" key="2">
    <source>
        <dbReference type="Proteomes" id="UP000185655"/>
    </source>
</evidence>
<dbReference type="AlphaFoldDB" id="A0A1K2HI42"/>
<dbReference type="STRING" id="1122154.SAMN02746068_01940"/>
<proteinExistence type="predicted"/>
<dbReference type="Proteomes" id="UP000185655">
    <property type="component" value="Unassembled WGS sequence"/>
</dbReference>
<dbReference type="OrthoDB" id="2242856at2"/>
<sequence length="66" mass="7846">MKYYAVVVKGEMSVFDEAYVISANSLMEVESDISTHYCGNNFSLAHYQIKEITEQEYWKHDDRRKF</sequence>